<dbReference type="EMBL" id="CP001750">
    <property type="protein sequence ID" value="ADB10000.1"/>
    <property type="molecule type" value="Genomic_DNA"/>
</dbReference>
<dbReference type="CDD" id="cd10446">
    <property type="entry name" value="GIY-YIG_unchar_1"/>
    <property type="match status" value="1"/>
</dbReference>
<dbReference type="STRING" id="401473.BDP_1391"/>
<proteinExistence type="predicted"/>
<keyword evidence="5" id="KW-1185">Reference proteome</keyword>
<evidence type="ECO:0000259" key="3">
    <source>
        <dbReference type="Pfam" id="PF12327"/>
    </source>
</evidence>
<dbReference type="HOGENOM" id="CLU_531761_0_0_11"/>
<protein>
    <submittedName>
        <fullName evidence="4">Cell division protein ftsZ</fullName>
    </submittedName>
</protein>
<feature type="domain" description="Cell division protein FtsZ C-terminal" evidence="3">
    <location>
        <begin position="111"/>
        <end position="169"/>
    </location>
</feature>
<evidence type="ECO:0000256" key="1">
    <source>
        <dbReference type="ARBA" id="ARBA00022741"/>
    </source>
</evidence>
<dbReference type="GeneID" id="31606578"/>
<keyword evidence="4" id="KW-0132">Cell division</keyword>
<sequence>MLTADIDVDRSIVTFRSEDDKTELTVSTAPLSTVEATPAAHLIPSPGVSAETALKQTAEIITSLTDSNGYIHIDFSDVISICASAAIRIIRFNAGDDPSKAFSDVLAAQGIDPSCCDGALINIGAPTNIGLAEATSLVTIVQEAIQDDALIIWGLSLDSQQKDTEITVILAEPEKELPVHDAFITQQHYDRKDAQMMQGETMDIPNTPIRFLDLIGLDNEQLKDFTIRLNGNKPAWFDVLDAYYSSHDALMEWMFIKQWPGEKVKGSFKQKKVLQFIQLHQEDPTKWLFIGAFEVLGEYQKEDGTVAYDYREIPQYAPLDARAVVYYKKRQGPTQLMNDMGNDELRNRFSETMTLDHLSQSPISSLPFPGFENVRLTHRQLVAAVGNDTWKTSLGSVQAIYLQTDRRTGWHYVGSAYSHKGAEQGLLSRWSEYAYGDHSGGNKRLKELGVKYIEDNFQYSILEIFDMRALPKDIINREHWWMDTLGSVYHSEDEHPHGYNSVTERNSDNPVE</sequence>
<dbReference type="KEGG" id="bde:BDP_1391"/>
<keyword evidence="4" id="KW-0131">Cell cycle</keyword>
<gene>
    <name evidence="4" type="primary">ftsZ</name>
    <name evidence="4" type="ordered locus">BDP_1391</name>
</gene>
<evidence type="ECO:0000313" key="4">
    <source>
        <dbReference type="EMBL" id="ADB10000.1"/>
    </source>
</evidence>
<accession>D2QB14</accession>
<dbReference type="InterPro" id="IPR008280">
    <property type="entry name" value="Tub_FtsZ_C"/>
</dbReference>
<dbReference type="RefSeq" id="WP_003839683.1">
    <property type="nucleotide sequence ID" value="NC_013714.1"/>
</dbReference>
<dbReference type="InterPro" id="IPR024757">
    <property type="entry name" value="FtsZ_C"/>
</dbReference>
<dbReference type="GO" id="GO:0005525">
    <property type="term" value="F:GTP binding"/>
    <property type="evidence" value="ECO:0007669"/>
    <property type="project" value="UniProtKB-KW"/>
</dbReference>
<dbReference type="eggNOG" id="COG0206">
    <property type="taxonomic scope" value="Bacteria"/>
</dbReference>
<dbReference type="InterPro" id="IPR037103">
    <property type="entry name" value="Tubulin/FtsZ-like_C"/>
</dbReference>
<dbReference type="GO" id="GO:0051301">
    <property type="term" value="P:cell division"/>
    <property type="evidence" value="ECO:0007669"/>
    <property type="project" value="UniProtKB-KW"/>
</dbReference>
<dbReference type="AlphaFoldDB" id="D2QB14"/>
<name>D2QB14_BIFDB</name>
<dbReference type="InterPro" id="IPR035901">
    <property type="entry name" value="GIY-YIG_endonuc_sf"/>
</dbReference>
<organism evidence="4 5">
    <name type="scientific">Bifidobacterium dentium (strain ATCC 27534 / DSM 20436 / JCM 1195 / Bd1)</name>
    <dbReference type="NCBI Taxonomy" id="401473"/>
    <lineage>
        <taxon>Bacteria</taxon>
        <taxon>Bacillati</taxon>
        <taxon>Actinomycetota</taxon>
        <taxon>Actinomycetes</taxon>
        <taxon>Bifidobacteriales</taxon>
        <taxon>Bifidobacteriaceae</taxon>
        <taxon>Bifidobacterium</taxon>
    </lineage>
</organism>
<evidence type="ECO:0000313" key="5">
    <source>
        <dbReference type="Proteomes" id="UP000008693"/>
    </source>
</evidence>
<evidence type="ECO:0000256" key="2">
    <source>
        <dbReference type="ARBA" id="ARBA00023134"/>
    </source>
</evidence>
<dbReference type="Proteomes" id="UP000008693">
    <property type="component" value="Chromosome"/>
</dbReference>
<keyword evidence="2" id="KW-0342">GTP-binding</keyword>
<dbReference type="Gene3D" id="3.40.1440.10">
    <property type="entry name" value="GIY-YIG endonuclease"/>
    <property type="match status" value="1"/>
</dbReference>
<dbReference type="SUPFAM" id="SSF82771">
    <property type="entry name" value="GIY-YIG endonuclease"/>
    <property type="match status" value="1"/>
</dbReference>
<dbReference type="SUPFAM" id="SSF55307">
    <property type="entry name" value="Tubulin C-terminal domain-like"/>
    <property type="match status" value="1"/>
</dbReference>
<dbReference type="Pfam" id="PF12327">
    <property type="entry name" value="FtsZ_C"/>
    <property type="match status" value="1"/>
</dbReference>
<dbReference type="Gene3D" id="3.30.1330.20">
    <property type="entry name" value="Tubulin/FtsZ, C-terminal domain"/>
    <property type="match status" value="1"/>
</dbReference>
<keyword evidence="1" id="KW-0547">Nucleotide-binding</keyword>
<reference evidence="4 5" key="1">
    <citation type="journal article" date="2009" name="PLoS Genet.">
        <title>The Bifidobacterium dentium Bd1 genome sequence reflects its genetic adaptation to the human oral cavity.</title>
        <authorList>
            <person name="Ventura M."/>
            <person name="Turroni F."/>
            <person name="Zomer A."/>
            <person name="Foroni E."/>
            <person name="Giubellini V."/>
            <person name="Bottacini F."/>
            <person name="Canchaya C."/>
            <person name="Claesson M.J."/>
            <person name="He F."/>
            <person name="Mantzourani M."/>
            <person name="Mulas L."/>
            <person name="Ferrarini A."/>
            <person name="Gao B."/>
            <person name="Delledonne M."/>
            <person name="Henrissat B."/>
            <person name="Coutinho P."/>
            <person name="Oggioni M."/>
            <person name="Gupta R.S."/>
            <person name="Zhang Z."/>
            <person name="Beighton D."/>
            <person name="Fitzgerald G.F."/>
            <person name="O'Toole P.W."/>
            <person name="van Sinderen D."/>
        </authorList>
    </citation>
    <scope>NUCLEOTIDE SEQUENCE [LARGE SCALE GENOMIC DNA]</scope>
    <source>
        <strain evidence="5">ATCC 27534 / DSM 20436 / JCM 1195 / Bd1</strain>
    </source>
</reference>